<dbReference type="Proteomes" id="UP000824540">
    <property type="component" value="Unassembled WGS sequence"/>
</dbReference>
<dbReference type="EMBL" id="JAFBMS010000147">
    <property type="protein sequence ID" value="KAG9334491.1"/>
    <property type="molecule type" value="Genomic_DNA"/>
</dbReference>
<dbReference type="AlphaFoldDB" id="A0A8T2N796"/>
<accession>A0A8T2N796</accession>
<comment type="caution">
    <text evidence="1">The sequence shown here is derived from an EMBL/GenBank/DDBJ whole genome shotgun (WGS) entry which is preliminary data.</text>
</comment>
<keyword evidence="2" id="KW-1185">Reference proteome</keyword>
<name>A0A8T2N796_9TELE</name>
<protein>
    <submittedName>
        <fullName evidence="1">Uncharacterized protein</fullName>
    </submittedName>
</protein>
<reference evidence="1" key="1">
    <citation type="thesis" date="2021" institute="BYU ScholarsArchive" country="Provo, UT, USA">
        <title>Applications of and Algorithms for Genome Assembly and Genomic Analyses with an Emphasis on Marine Teleosts.</title>
        <authorList>
            <person name="Pickett B.D."/>
        </authorList>
    </citation>
    <scope>NUCLEOTIDE SEQUENCE</scope>
    <source>
        <strain evidence="1">HI-2016</strain>
    </source>
</reference>
<organism evidence="1 2">
    <name type="scientific">Albula glossodonta</name>
    <name type="common">roundjaw bonefish</name>
    <dbReference type="NCBI Taxonomy" id="121402"/>
    <lineage>
        <taxon>Eukaryota</taxon>
        <taxon>Metazoa</taxon>
        <taxon>Chordata</taxon>
        <taxon>Craniata</taxon>
        <taxon>Vertebrata</taxon>
        <taxon>Euteleostomi</taxon>
        <taxon>Actinopterygii</taxon>
        <taxon>Neopterygii</taxon>
        <taxon>Teleostei</taxon>
        <taxon>Albuliformes</taxon>
        <taxon>Albulidae</taxon>
        <taxon>Albula</taxon>
    </lineage>
</organism>
<sequence>MNQTANQFTSSFLVQRTCRYSWQTGTVLFMPLLQKLMLHNNVPLPFNCCCPMENFHPDSQIILAQESPFPPVLPCVIPAFIWAPPCLHSDNTLILHCMWSEPWAGSDIVLEDSGSHGQEVKLFERTLAAMDKKANVCSKTQCDCRPLPPPPMAHALPRIPRNLELFYRLEAAPL</sequence>
<proteinExistence type="predicted"/>
<gene>
    <name evidence="1" type="ORF">JZ751_007574</name>
</gene>
<evidence type="ECO:0000313" key="1">
    <source>
        <dbReference type="EMBL" id="KAG9334491.1"/>
    </source>
</evidence>
<evidence type="ECO:0000313" key="2">
    <source>
        <dbReference type="Proteomes" id="UP000824540"/>
    </source>
</evidence>